<dbReference type="KEGG" id="mla:Mlab_1496"/>
<dbReference type="STRING" id="410358.Mlab_1496"/>
<keyword evidence="1" id="KW-0472">Membrane</keyword>
<evidence type="ECO:0000256" key="1">
    <source>
        <dbReference type="SAM" id="Phobius"/>
    </source>
</evidence>
<feature type="transmembrane region" description="Helical" evidence="1">
    <location>
        <begin position="378"/>
        <end position="399"/>
    </location>
</feature>
<dbReference type="OrthoDB" id="313199at2157"/>
<feature type="transmembrane region" description="Helical" evidence="1">
    <location>
        <begin position="406"/>
        <end position="430"/>
    </location>
</feature>
<feature type="transmembrane region" description="Helical" evidence="1">
    <location>
        <begin position="36"/>
        <end position="55"/>
    </location>
</feature>
<keyword evidence="3" id="KW-1185">Reference proteome</keyword>
<feature type="transmembrane region" description="Helical" evidence="1">
    <location>
        <begin position="203"/>
        <end position="221"/>
    </location>
</feature>
<feature type="transmembrane region" description="Helical" evidence="1">
    <location>
        <begin position="311"/>
        <end position="328"/>
    </location>
</feature>
<keyword evidence="1" id="KW-1133">Transmembrane helix</keyword>
<feature type="transmembrane region" description="Helical" evidence="1">
    <location>
        <begin position="258"/>
        <end position="277"/>
    </location>
</feature>
<sequence length="672" mass="75189">MISIESQILTVILWLIIIKFCQITIYPYLKPALGQISYGLAYPVGILLLTIVSWYLGLAGLPVQLVLILFALLGGVAFYKKQYELTDLKSMVRWDMIFLAAFALLLIVRWFSPGIIPSGEKFMDAAFLGSIMLNPTVTPFDPWFAGETLNIYYYLGHWMMGVLGILAMGTSSVVFNLMLPTVFALAAVSAYAIGVLLLKRHQWIPMLVLVIPNAALVWHAFTGKGPIDAWWASTRVIGDGTTINEYPLFSFLWGDPHAHLLACFNQLLFICLLAVMITRWQYLKGWGKYLLIGLLALSLGTMPTMNSWDVIIYAGVYVIVAFMVWWRFDRHQIRKLLPFLLVPVLSLLSYAPFLYLMVTTGGSSIEGFFLVTTPSPIIEFLGVYLFFLVVFVISGFTVLKKYPWLIALPIIFGLLGYASLGVALFCIILLLAKKEWLPETIFGVIGLAILVFLEIFYLKDYMGDTYYRMNTVFKFGFCAWFFLGISSMLIIGKWLRNRGSTVNSTKAWAAACVVFVCLAGIFVVGGINLGYPGGNLDGEAWLDVSHPADYQGIEYLQTLNDPSIIVVEAEGTSYTYGSRVSAMTGLSTIIGWTGHEVGWRTGMDETEDVSTRMADVRAIYEDPTKTISLMKKYGATYLFVGEVEQEMYTINLPLEDLVNVFSSDGVDVYQIR</sequence>
<dbReference type="GeneID" id="4795802"/>
<protein>
    <submittedName>
        <fullName evidence="2">Uncharacterized membrane protein-like protein</fullName>
    </submittedName>
</protein>
<feature type="transmembrane region" description="Helical" evidence="1">
    <location>
        <begin position="507"/>
        <end position="531"/>
    </location>
</feature>
<feature type="transmembrane region" description="Helical" evidence="1">
    <location>
        <begin position="177"/>
        <end position="198"/>
    </location>
</feature>
<name>A2STK4_METLZ</name>
<dbReference type="Proteomes" id="UP000000365">
    <property type="component" value="Chromosome"/>
</dbReference>
<dbReference type="Pfam" id="PF10060">
    <property type="entry name" value="DUF2298"/>
    <property type="match status" value="1"/>
</dbReference>
<dbReference type="PANTHER" id="PTHR10790">
    <property type="entry name" value="TPR-DOMAIN CONTAINING PROTEIN"/>
    <property type="match status" value="1"/>
</dbReference>
<organism evidence="2 3">
    <name type="scientific">Methanocorpusculum labreanum (strain ATCC 43576 / DSM 4855 / Z)</name>
    <dbReference type="NCBI Taxonomy" id="410358"/>
    <lineage>
        <taxon>Archaea</taxon>
        <taxon>Methanobacteriati</taxon>
        <taxon>Methanobacteriota</taxon>
        <taxon>Stenosarchaea group</taxon>
        <taxon>Methanomicrobia</taxon>
        <taxon>Methanomicrobiales</taxon>
        <taxon>Methanocorpusculaceae</taxon>
        <taxon>Methanocorpusculum</taxon>
    </lineage>
</organism>
<proteinExistence type="predicted"/>
<evidence type="ECO:0000313" key="3">
    <source>
        <dbReference type="Proteomes" id="UP000000365"/>
    </source>
</evidence>
<dbReference type="RefSeq" id="WP_011833863.1">
    <property type="nucleotide sequence ID" value="NC_008942.1"/>
</dbReference>
<feature type="transmembrane region" description="Helical" evidence="1">
    <location>
        <begin position="6"/>
        <end position="29"/>
    </location>
</feature>
<feature type="transmembrane region" description="Helical" evidence="1">
    <location>
        <begin position="436"/>
        <end position="457"/>
    </location>
</feature>
<dbReference type="eggNOG" id="arCOG00563">
    <property type="taxonomic scope" value="Archaea"/>
</dbReference>
<dbReference type="NCBIfam" id="TIGR03662">
    <property type="entry name" value="Chlor_Arch_YYY"/>
    <property type="match status" value="1"/>
</dbReference>
<evidence type="ECO:0000313" key="2">
    <source>
        <dbReference type="EMBL" id="ABN07660.1"/>
    </source>
</evidence>
<dbReference type="PANTHER" id="PTHR10790:SF51">
    <property type="entry name" value="TETRATRICOPEPTIDE REPEAT PROTEIN"/>
    <property type="match status" value="1"/>
</dbReference>
<feature type="transmembrane region" description="Helical" evidence="1">
    <location>
        <begin position="91"/>
        <end position="111"/>
    </location>
</feature>
<dbReference type="HOGENOM" id="CLU_011570_1_0_2"/>
<dbReference type="InterPro" id="IPR018746">
    <property type="entry name" value="DUF2298"/>
</dbReference>
<gene>
    <name evidence="2" type="ordered locus">Mlab_1496</name>
</gene>
<dbReference type="AlphaFoldDB" id="A2STK4"/>
<feature type="transmembrane region" description="Helical" evidence="1">
    <location>
        <begin position="61"/>
        <end position="79"/>
    </location>
</feature>
<reference evidence="2 3" key="1">
    <citation type="journal article" date="2009" name="Stand. Genomic Sci.">
        <title>Complete genome sequence of Methanocorpusculum labreanum type strain Z.</title>
        <authorList>
            <person name="Anderson I.J."/>
            <person name="Sieprawska-Lupa M."/>
            <person name="Goltsman E."/>
            <person name="Lapidus A."/>
            <person name="Copeland A."/>
            <person name="Glavina Del Rio T."/>
            <person name="Tice H."/>
            <person name="Dalin E."/>
            <person name="Barry K."/>
            <person name="Pitluck S."/>
            <person name="Hauser L."/>
            <person name="Land M."/>
            <person name="Lucas S."/>
            <person name="Richardson P."/>
            <person name="Whitman W.B."/>
            <person name="Kyrpides N.C."/>
        </authorList>
    </citation>
    <scope>NUCLEOTIDE SEQUENCE [LARGE SCALE GENOMIC DNA]</scope>
    <source>
        <strain evidence="3">ATCC 43576 / DSM 4855 / Z</strain>
    </source>
</reference>
<feature type="transmembrane region" description="Helical" evidence="1">
    <location>
        <begin position="477"/>
        <end position="495"/>
    </location>
</feature>
<keyword evidence="1" id="KW-0812">Transmembrane</keyword>
<dbReference type="EMBL" id="CP000559">
    <property type="protein sequence ID" value="ABN07660.1"/>
    <property type="molecule type" value="Genomic_DNA"/>
</dbReference>
<feature type="transmembrane region" description="Helical" evidence="1">
    <location>
        <begin position="289"/>
        <end position="305"/>
    </location>
</feature>
<feature type="transmembrane region" description="Helical" evidence="1">
    <location>
        <begin position="340"/>
        <end position="358"/>
    </location>
</feature>
<feature type="transmembrane region" description="Helical" evidence="1">
    <location>
        <begin position="151"/>
        <end position="171"/>
    </location>
</feature>
<accession>A2STK4</accession>